<evidence type="ECO:0000256" key="6">
    <source>
        <dbReference type="SAM" id="MobiDB-lite"/>
    </source>
</evidence>
<protein>
    <recommendedName>
        <fullName evidence="5">Ubiquitin recognition factor in ER-associated degradation protein 1</fullName>
    </recommendedName>
</protein>
<feature type="domain" description="Ubiquitin fusion degradation protein UFD1 N-terminal subdomain 1" evidence="7">
    <location>
        <begin position="97"/>
        <end position="195"/>
    </location>
</feature>
<comment type="similarity">
    <text evidence="1">Belongs to the UFD1 family.</text>
</comment>
<dbReference type="Gene3D" id="3.10.330.10">
    <property type="match status" value="1"/>
</dbReference>
<dbReference type="OrthoDB" id="422728at2759"/>
<dbReference type="PANTHER" id="PTHR12555:SF13">
    <property type="entry name" value="UBIQUITIN RECOGNITION FACTOR IN ER-ASSOCIATED DEGRADATION PROTEIN 1"/>
    <property type="match status" value="1"/>
</dbReference>
<dbReference type="GO" id="GO:0036435">
    <property type="term" value="F:K48-linked polyubiquitin modification-dependent protein binding"/>
    <property type="evidence" value="ECO:0007669"/>
    <property type="project" value="Ensembl"/>
</dbReference>
<dbReference type="PANTHER" id="PTHR12555">
    <property type="entry name" value="UBIQUITIN FUSION DEGRADATON PROTEIN 1"/>
    <property type="match status" value="1"/>
</dbReference>
<evidence type="ECO:0000313" key="9">
    <source>
        <dbReference type="Ensembl" id="ENSGALP00010036428.1"/>
    </source>
</evidence>
<evidence type="ECO:0000256" key="3">
    <source>
        <dbReference type="ARBA" id="ARBA00058252"/>
    </source>
</evidence>
<feature type="region of interest" description="Disordered" evidence="6">
    <location>
        <begin position="33"/>
        <end position="73"/>
    </location>
</feature>
<comment type="pathway">
    <text evidence="4">Protein degradation; proteasomal ubiquitin-dependent pathway.</text>
</comment>
<dbReference type="FunFam" id="3.10.330.10:FF:000002">
    <property type="entry name" value="ubiquitin fusion degradation protein 1 homolog"/>
    <property type="match status" value="1"/>
</dbReference>
<reference evidence="9" key="1">
    <citation type="submission" date="2020-11" db="EMBL/GenBank/DDBJ databases">
        <title>Gallus gallus (Chicken) genome, bGalGal1, GRCg7b, maternal haplotype autosomes + Z &amp; W.</title>
        <authorList>
            <person name="Warren W."/>
            <person name="Formenti G."/>
            <person name="Fedrigo O."/>
            <person name="Haase B."/>
            <person name="Mountcastle J."/>
            <person name="Balacco J."/>
            <person name="Tracey A."/>
            <person name="Schneider V."/>
            <person name="Okimoto R."/>
            <person name="Cheng H."/>
            <person name="Hawken R."/>
            <person name="Howe K."/>
            <person name="Jarvis E.D."/>
        </authorList>
    </citation>
    <scope>NUCLEOTIDE SEQUENCE [LARGE SCALE GENOMIC DNA]</scope>
    <source>
        <strain evidence="9">Broiler</strain>
    </source>
</reference>
<dbReference type="Proteomes" id="UP000000539">
    <property type="component" value="Chromosome 15"/>
</dbReference>
<dbReference type="GO" id="GO:0032480">
    <property type="term" value="P:negative regulation of type I interferon production"/>
    <property type="evidence" value="ECO:0007669"/>
    <property type="project" value="Ensembl"/>
</dbReference>
<dbReference type="GO" id="GO:0039536">
    <property type="term" value="P:negative regulation of RIG-I signaling pathway"/>
    <property type="evidence" value="ECO:0007669"/>
    <property type="project" value="Ensembl"/>
</dbReference>
<reference evidence="9" key="3">
    <citation type="submission" date="2025-09" db="UniProtKB">
        <authorList>
            <consortium name="Ensembl"/>
        </authorList>
    </citation>
    <scope>IDENTIFICATION</scope>
    <source>
        <strain evidence="9">broiler</strain>
    </source>
</reference>
<evidence type="ECO:0000259" key="7">
    <source>
        <dbReference type="Pfam" id="PF03152"/>
    </source>
</evidence>
<feature type="region of interest" description="Disordered" evidence="6">
    <location>
        <begin position="366"/>
        <end position="385"/>
    </location>
</feature>
<dbReference type="AlphaFoldDB" id="A0A8V0ZZT4"/>
<accession>A0A8V0ZZT4</accession>
<dbReference type="InterPro" id="IPR004854">
    <property type="entry name" value="Ufd1-like"/>
</dbReference>
<dbReference type="GeneTree" id="ENSGT00390000002408"/>
<dbReference type="FunCoup" id="A0A8V0ZZT4">
    <property type="interactions" value="2732"/>
</dbReference>
<dbReference type="GO" id="GO:0036503">
    <property type="term" value="P:ERAD pathway"/>
    <property type="evidence" value="ECO:0000318"/>
    <property type="project" value="GO_Central"/>
</dbReference>
<evidence type="ECO:0000256" key="1">
    <source>
        <dbReference type="ARBA" id="ARBA00006043"/>
    </source>
</evidence>
<dbReference type="InterPro" id="IPR042299">
    <property type="entry name" value="Ufd1-like_Nn"/>
</dbReference>
<feature type="compositionally biased region" description="Low complexity" evidence="6">
    <location>
        <begin position="61"/>
        <end position="73"/>
    </location>
</feature>
<evidence type="ECO:0000259" key="8">
    <source>
        <dbReference type="Pfam" id="PF24842"/>
    </source>
</evidence>
<feature type="compositionally biased region" description="Basic residues" evidence="6">
    <location>
        <begin position="47"/>
        <end position="60"/>
    </location>
</feature>
<dbReference type="GO" id="GO:0031593">
    <property type="term" value="F:polyubiquitin modification-dependent protein binding"/>
    <property type="evidence" value="ECO:0000318"/>
    <property type="project" value="GO_Central"/>
</dbReference>
<name>A0A8V0ZZT4_CHICK</name>
<sequence>MNRKRTALALVGGEGAERSEVVIATTPTAGVTSNLLPSPKMAAGGRCRGRCSGVRRRSGRARPQQQRQQHSSPHRAAAMFSFNMFDHPIPRVFQNRFSTQYRCFSVSMLAGPNDRSDVEKGGKIIMPPSALDQLSRLNITYPMLFKLTNKNSDRMTHCGVLEFVADEGICYLPHWMMQNLLLEEGGLVQVESVNLQVATYSKFQPQSPDFLDITNPKAVLENALRSFACLTTGDVIAINYNEKIYELRVMETKPDKAVSIIECDMNVDFDAPLGYKEPERSAQHEETTDVEADHSGYVSDVGFRAFSGSGNRLDGKKKGVEPSPSPIKPGDIRRGIPNYDFKIGRITFIRNSRPLVKKVEEDEAGSRFIAFSGEGQSLRKKGRKP</sequence>
<evidence type="ECO:0000256" key="2">
    <source>
        <dbReference type="ARBA" id="ARBA00022786"/>
    </source>
</evidence>
<dbReference type="GO" id="GO:0034098">
    <property type="term" value="C:VCP-NPL4-UFD1 AAA ATPase complex"/>
    <property type="evidence" value="ECO:0000318"/>
    <property type="project" value="GO_Central"/>
</dbReference>
<organism evidence="9 10">
    <name type="scientific">Gallus gallus</name>
    <name type="common">Chicken</name>
    <dbReference type="NCBI Taxonomy" id="9031"/>
    <lineage>
        <taxon>Eukaryota</taxon>
        <taxon>Metazoa</taxon>
        <taxon>Chordata</taxon>
        <taxon>Craniata</taxon>
        <taxon>Vertebrata</taxon>
        <taxon>Euteleostomi</taxon>
        <taxon>Archelosauria</taxon>
        <taxon>Archosauria</taxon>
        <taxon>Dinosauria</taxon>
        <taxon>Saurischia</taxon>
        <taxon>Theropoda</taxon>
        <taxon>Coelurosauria</taxon>
        <taxon>Aves</taxon>
        <taxon>Neognathae</taxon>
        <taxon>Galloanserae</taxon>
        <taxon>Galliformes</taxon>
        <taxon>Phasianidae</taxon>
        <taxon>Phasianinae</taxon>
        <taxon>Gallus</taxon>
    </lineage>
</organism>
<evidence type="ECO:0007829" key="11">
    <source>
        <dbReference type="PeptideAtlas" id="A0A8V0ZZT4"/>
    </source>
</evidence>
<dbReference type="FunFam" id="2.40.40.50:FF:000001">
    <property type="entry name" value="Ubiquitin fusion degradation protein 1 homolog"/>
    <property type="match status" value="1"/>
</dbReference>
<dbReference type="Gene3D" id="2.40.40.50">
    <property type="entry name" value="Ubiquitin fusion degradation protein UFD1, N-terminal domain"/>
    <property type="match status" value="1"/>
</dbReference>
<dbReference type="InterPro" id="IPR055417">
    <property type="entry name" value="UFD1_N1"/>
</dbReference>
<evidence type="ECO:0000256" key="5">
    <source>
        <dbReference type="ARBA" id="ARBA00072593"/>
    </source>
</evidence>
<dbReference type="Pfam" id="PF03152">
    <property type="entry name" value="UFD1_N1"/>
    <property type="match status" value="1"/>
</dbReference>
<gene>
    <name evidence="9" type="primary">UFD1</name>
</gene>
<dbReference type="GO" id="GO:0071218">
    <property type="term" value="P:cellular response to misfolded protein"/>
    <property type="evidence" value="ECO:0007669"/>
    <property type="project" value="Ensembl"/>
</dbReference>
<dbReference type="GO" id="GO:0006511">
    <property type="term" value="P:ubiquitin-dependent protein catabolic process"/>
    <property type="evidence" value="ECO:0007669"/>
    <property type="project" value="Ensembl"/>
</dbReference>
<evidence type="ECO:0000256" key="4">
    <source>
        <dbReference type="ARBA" id="ARBA00060618"/>
    </source>
</evidence>
<evidence type="ECO:0000313" key="10">
    <source>
        <dbReference type="Proteomes" id="UP000000539"/>
    </source>
</evidence>
<feature type="region of interest" description="Disordered" evidence="6">
    <location>
        <begin position="308"/>
        <end position="334"/>
    </location>
</feature>
<feature type="domain" description="Ubiquitin fusion degradation protein UFD1 N-terminal subdomain 2" evidence="8">
    <location>
        <begin position="198"/>
        <end position="272"/>
    </location>
</feature>
<keyword evidence="2" id="KW-0833">Ubl conjugation pathway</keyword>
<dbReference type="Ensembl" id="ENSGALT00010059638.1">
    <property type="protein sequence ID" value="ENSGALP00010036428.1"/>
    <property type="gene ID" value="ENSGALG00010024439.1"/>
</dbReference>
<comment type="function">
    <text evidence="3">Essential component of the ubiquitin-dependent proteolytic pathway which degrades ubiquitin fusion proteins. The ternary complex containing UFD1, VCP and NPLOC4 binds ubiquitinated proteins and is necessary for the export of misfolded proteins from the ER to the cytoplasm, where they are degraded by the proteasome. The NPLOC4-UFD1-VCP complex regulates spindle disassembly at the end of mitosis and is necessary for the formation of a closed nuclear envelope. It may be involved in the development of some ectoderm-derived structures. Acts as a negative regulator of type I interferon production via the complex formed with VCP and NPLOC4, which binds to RIGI and recruits RNF125 to promote ubiquitination and degradation of RIGI.</text>
</comment>
<dbReference type="InterPro" id="IPR055418">
    <property type="entry name" value="UFD1_N2"/>
</dbReference>
<proteinExistence type="evidence at protein level"/>
<dbReference type="GO" id="GO:0030970">
    <property type="term" value="P:retrograde protein transport, ER to cytosol"/>
    <property type="evidence" value="ECO:0007669"/>
    <property type="project" value="Ensembl"/>
</dbReference>
<reference evidence="9" key="2">
    <citation type="submission" date="2025-08" db="UniProtKB">
        <authorList>
            <consortium name="Ensembl"/>
        </authorList>
    </citation>
    <scope>IDENTIFICATION</scope>
    <source>
        <strain evidence="9">broiler</strain>
    </source>
</reference>
<dbReference type="Pfam" id="PF24842">
    <property type="entry name" value="UFD1_N2"/>
    <property type="match status" value="1"/>
</dbReference>
<keyword evidence="11" id="KW-1267">Proteomics identification</keyword>
<keyword evidence="10" id="KW-1185">Reference proteome</keyword>
<dbReference type="GO" id="GO:0036501">
    <property type="term" value="C:UFD1-NPL4 complex"/>
    <property type="evidence" value="ECO:0007669"/>
    <property type="project" value="Ensembl"/>
</dbReference>